<evidence type="ECO:0000313" key="11">
    <source>
        <dbReference type="Proteomes" id="UP000053669"/>
    </source>
</evidence>
<gene>
    <name evidence="10" type="ORF">AQJ46_26245</name>
</gene>
<dbReference type="InterPro" id="IPR027359">
    <property type="entry name" value="Volt_channel_dom_sf"/>
</dbReference>
<feature type="transmembrane region" description="Helical" evidence="8">
    <location>
        <begin position="27"/>
        <end position="49"/>
    </location>
</feature>
<dbReference type="GO" id="GO:0008076">
    <property type="term" value="C:voltage-gated potassium channel complex"/>
    <property type="evidence" value="ECO:0007669"/>
    <property type="project" value="InterPro"/>
</dbReference>
<dbReference type="InterPro" id="IPR028325">
    <property type="entry name" value="VG_K_chnl"/>
</dbReference>
<dbReference type="GO" id="GO:0001508">
    <property type="term" value="P:action potential"/>
    <property type="evidence" value="ECO:0007669"/>
    <property type="project" value="TreeGrafter"/>
</dbReference>
<proteinExistence type="predicted"/>
<evidence type="ECO:0000256" key="8">
    <source>
        <dbReference type="SAM" id="Phobius"/>
    </source>
</evidence>
<evidence type="ECO:0000259" key="9">
    <source>
        <dbReference type="Pfam" id="PF07885"/>
    </source>
</evidence>
<dbReference type="GO" id="GO:0005249">
    <property type="term" value="F:voltage-gated potassium channel activity"/>
    <property type="evidence" value="ECO:0007669"/>
    <property type="project" value="InterPro"/>
</dbReference>
<sequence length="204" mass="22074">MEVPLGVASLAFLTAYALRVLADLQSAALDLCLAVTLAAWALFAVDYAVRWRLSGQRLRFVRTHVQDTVVLILPLLRPLRVVKVYETVQRRHGQPRLALHARVIVYAGLAVLLLGFTGALAVYQQEHDAPGASIRTFGDSVWWTCSTLATVGYGDVVPVTPLGRLIAVGVMAIGLALLGAVTGTFASWLLQVFAREDDERPPGS</sequence>
<comment type="subcellular location">
    <subcellularLocation>
        <location evidence="1">Membrane</location>
        <topology evidence="1">Multi-pass membrane protein</topology>
    </subcellularLocation>
</comment>
<keyword evidence="4 8" id="KW-1133">Transmembrane helix</keyword>
<feature type="domain" description="Potassium channel" evidence="9">
    <location>
        <begin position="116"/>
        <end position="190"/>
    </location>
</feature>
<dbReference type="Proteomes" id="UP000053669">
    <property type="component" value="Unassembled WGS sequence"/>
</dbReference>
<dbReference type="Gene3D" id="1.20.120.350">
    <property type="entry name" value="Voltage-gated potassium channels. Chain C"/>
    <property type="match status" value="1"/>
</dbReference>
<reference evidence="10 11" key="1">
    <citation type="submission" date="2015-10" db="EMBL/GenBank/DDBJ databases">
        <title>Draft genome sequence of Streptomyces canus DSM 40017, type strain for the species Streptomyces canus.</title>
        <authorList>
            <person name="Ruckert C."/>
            <person name="Winkler A."/>
            <person name="Kalinowski J."/>
            <person name="Kampfer P."/>
            <person name="Glaeser S."/>
        </authorList>
    </citation>
    <scope>NUCLEOTIDE SEQUENCE [LARGE SCALE GENOMIC DNA]</scope>
    <source>
        <strain evidence="10 11">DSM 40017</strain>
    </source>
</reference>
<dbReference type="SUPFAM" id="SSF81324">
    <property type="entry name" value="Voltage-gated potassium channels"/>
    <property type="match status" value="1"/>
</dbReference>
<dbReference type="EMBL" id="LMWU01000024">
    <property type="protein sequence ID" value="KUN66574.1"/>
    <property type="molecule type" value="Genomic_DNA"/>
</dbReference>
<keyword evidence="3 8" id="KW-0812">Transmembrane</keyword>
<comment type="caution">
    <text evidence="10">The sequence shown here is derived from an EMBL/GenBank/DDBJ whole genome shotgun (WGS) entry which is preliminary data.</text>
</comment>
<evidence type="ECO:0000313" key="10">
    <source>
        <dbReference type="EMBL" id="KUN66574.1"/>
    </source>
</evidence>
<dbReference type="InterPro" id="IPR013099">
    <property type="entry name" value="K_chnl_dom"/>
</dbReference>
<keyword evidence="2" id="KW-0813">Transport</keyword>
<dbReference type="RefSeq" id="WP_059208046.1">
    <property type="nucleotide sequence ID" value="NZ_KQ948663.1"/>
</dbReference>
<evidence type="ECO:0000256" key="3">
    <source>
        <dbReference type="ARBA" id="ARBA00022692"/>
    </source>
</evidence>
<evidence type="ECO:0000256" key="1">
    <source>
        <dbReference type="ARBA" id="ARBA00004141"/>
    </source>
</evidence>
<dbReference type="STRING" id="58343.AQJ46_26245"/>
<evidence type="ECO:0000256" key="2">
    <source>
        <dbReference type="ARBA" id="ARBA00022448"/>
    </source>
</evidence>
<feature type="transmembrane region" description="Helical" evidence="8">
    <location>
        <begin position="103"/>
        <end position="123"/>
    </location>
</feature>
<dbReference type="Gene3D" id="1.20.5.110">
    <property type="match status" value="1"/>
</dbReference>
<protein>
    <submittedName>
        <fullName evidence="10">Ion transporter</fullName>
    </submittedName>
</protein>
<dbReference type="Gene3D" id="1.10.287.70">
    <property type="match status" value="1"/>
</dbReference>
<dbReference type="AlphaFoldDB" id="A0A101S314"/>
<keyword evidence="7" id="KW-0407">Ion channel</keyword>
<evidence type="ECO:0000256" key="5">
    <source>
        <dbReference type="ARBA" id="ARBA00023065"/>
    </source>
</evidence>
<evidence type="ECO:0000256" key="6">
    <source>
        <dbReference type="ARBA" id="ARBA00023136"/>
    </source>
</evidence>
<evidence type="ECO:0000256" key="7">
    <source>
        <dbReference type="ARBA" id="ARBA00023303"/>
    </source>
</evidence>
<evidence type="ECO:0000256" key="4">
    <source>
        <dbReference type="ARBA" id="ARBA00022989"/>
    </source>
</evidence>
<dbReference type="Pfam" id="PF07885">
    <property type="entry name" value="Ion_trans_2"/>
    <property type="match status" value="1"/>
</dbReference>
<keyword evidence="6 8" id="KW-0472">Membrane</keyword>
<accession>A0A101S314</accession>
<dbReference type="PANTHER" id="PTHR11537:SF254">
    <property type="entry name" value="POTASSIUM VOLTAGE-GATED CHANNEL PROTEIN SHAB"/>
    <property type="match status" value="1"/>
</dbReference>
<name>A0A101S314_9ACTN</name>
<feature type="transmembrane region" description="Helical" evidence="8">
    <location>
        <begin position="165"/>
        <end position="190"/>
    </location>
</feature>
<organism evidence="10 11">
    <name type="scientific">Streptomyces canus</name>
    <dbReference type="NCBI Taxonomy" id="58343"/>
    <lineage>
        <taxon>Bacteria</taxon>
        <taxon>Bacillati</taxon>
        <taxon>Actinomycetota</taxon>
        <taxon>Actinomycetes</taxon>
        <taxon>Kitasatosporales</taxon>
        <taxon>Streptomycetaceae</taxon>
        <taxon>Streptomyces</taxon>
        <taxon>Streptomyces aurantiacus group</taxon>
    </lineage>
</organism>
<dbReference type="PANTHER" id="PTHR11537">
    <property type="entry name" value="VOLTAGE-GATED POTASSIUM CHANNEL"/>
    <property type="match status" value="1"/>
</dbReference>
<keyword evidence="5" id="KW-0406">Ion transport</keyword>